<dbReference type="SUPFAM" id="SSF103506">
    <property type="entry name" value="Mitochondrial carrier"/>
    <property type="match status" value="1"/>
</dbReference>
<dbReference type="Pfam" id="PF00153">
    <property type="entry name" value="Mito_carr"/>
    <property type="match status" value="3"/>
</dbReference>
<protein>
    <recommendedName>
        <fullName evidence="13">Solute carrier family 25 member 44</fullName>
    </recommendedName>
</protein>
<reference evidence="11" key="3">
    <citation type="submission" date="2015-06" db="UniProtKB">
        <authorList>
            <consortium name="EnsemblMetazoa"/>
        </authorList>
    </citation>
    <scope>IDENTIFICATION</scope>
</reference>
<accession>T1G974</accession>
<name>T1G974_HELRO</name>
<dbReference type="GO" id="GO:0015658">
    <property type="term" value="F:branched-chain amino acid transmembrane transporter activity"/>
    <property type="evidence" value="ECO:0000318"/>
    <property type="project" value="GO_Central"/>
</dbReference>
<feature type="repeat" description="Solcar" evidence="7">
    <location>
        <begin position="205"/>
        <end position="286"/>
    </location>
</feature>
<evidence type="ECO:0000256" key="3">
    <source>
        <dbReference type="ARBA" id="ARBA00022448"/>
    </source>
</evidence>
<keyword evidence="4 7" id="KW-0812">Transmembrane</keyword>
<dbReference type="InParanoid" id="T1G974"/>
<dbReference type="RefSeq" id="XP_009027660.1">
    <property type="nucleotide sequence ID" value="XM_009029412.1"/>
</dbReference>
<evidence type="ECO:0000256" key="8">
    <source>
        <dbReference type="RuleBase" id="RU000488"/>
    </source>
</evidence>
<dbReference type="HOGENOM" id="CLU_015166_3_3_1"/>
<dbReference type="InterPro" id="IPR018108">
    <property type="entry name" value="MCP_transmembrane"/>
</dbReference>
<dbReference type="GO" id="GO:0009083">
    <property type="term" value="P:branched-chain amino acid catabolic process"/>
    <property type="evidence" value="ECO:0007669"/>
    <property type="project" value="InterPro"/>
</dbReference>
<dbReference type="EMBL" id="AMQM01001671">
    <property type="status" value="NOT_ANNOTATED_CDS"/>
    <property type="molecule type" value="Genomic_DNA"/>
</dbReference>
<feature type="transmembrane region" description="Helical" evidence="9">
    <location>
        <begin position="6"/>
        <end position="28"/>
    </location>
</feature>
<dbReference type="Proteomes" id="UP000015101">
    <property type="component" value="Unassembled WGS sequence"/>
</dbReference>
<feature type="transmembrane region" description="Helical" evidence="9">
    <location>
        <begin position="166"/>
        <end position="187"/>
    </location>
</feature>
<dbReference type="GO" id="GO:0015803">
    <property type="term" value="P:branched-chain amino acid transport"/>
    <property type="evidence" value="ECO:0000318"/>
    <property type="project" value="GO_Central"/>
</dbReference>
<evidence type="ECO:0000313" key="11">
    <source>
        <dbReference type="EnsemblMetazoa" id="HelroP95765"/>
    </source>
</evidence>
<feature type="repeat" description="Solcar" evidence="7">
    <location>
        <begin position="97"/>
        <end position="195"/>
    </location>
</feature>
<evidence type="ECO:0000256" key="6">
    <source>
        <dbReference type="ARBA" id="ARBA00023136"/>
    </source>
</evidence>
<reference evidence="10 12" key="2">
    <citation type="journal article" date="2013" name="Nature">
        <title>Insights into bilaterian evolution from three spiralian genomes.</title>
        <authorList>
            <person name="Simakov O."/>
            <person name="Marletaz F."/>
            <person name="Cho S.J."/>
            <person name="Edsinger-Gonzales E."/>
            <person name="Havlak P."/>
            <person name="Hellsten U."/>
            <person name="Kuo D.H."/>
            <person name="Larsson T."/>
            <person name="Lv J."/>
            <person name="Arendt D."/>
            <person name="Savage R."/>
            <person name="Osoegawa K."/>
            <person name="de Jong P."/>
            <person name="Grimwood J."/>
            <person name="Chapman J.A."/>
            <person name="Shapiro H."/>
            <person name="Aerts A."/>
            <person name="Otillar R.P."/>
            <person name="Terry A.Y."/>
            <person name="Boore J.L."/>
            <person name="Grigoriev I.V."/>
            <person name="Lindberg D.R."/>
            <person name="Seaver E.C."/>
            <person name="Weisblat D.A."/>
            <person name="Putnam N.H."/>
            <person name="Rokhsar D.S."/>
        </authorList>
    </citation>
    <scope>NUCLEOTIDE SEQUENCE</scope>
</reference>
<dbReference type="CTD" id="20217621"/>
<dbReference type="GO" id="GO:0005739">
    <property type="term" value="C:mitochondrion"/>
    <property type="evidence" value="ECO:0000318"/>
    <property type="project" value="GO_Central"/>
</dbReference>
<evidence type="ECO:0000313" key="10">
    <source>
        <dbReference type="EMBL" id="ESN94614.1"/>
    </source>
</evidence>
<keyword evidence="3 8" id="KW-0813">Transport</keyword>
<feature type="transmembrane region" description="Helical" evidence="9">
    <location>
        <begin position="59"/>
        <end position="80"/>
    </location>
</feature>
<dbReference type="Gene3D" id="1.50.40.10">
    <property type="entry name" value="Mitochondrial carrier domain"/>
    <property type="match status" value="2"/>
</dbReference>
<dbReference type="PANTHER" id="PTHR46314">
    <property type="entry name" value="SOLUTE CARRIER FAMILY 25 MEMBER 44"/>
    <property type="match status" value="1"/>
</dbReference>
<dbReference type="InterPro" id="IPR023395">
    <property type="entry name" value="MCP_dom_sf"/>
</dbReference>
<feature type="repeat" description="Solcar" evidence="7">
    <location>
        <begin position="2"/>
        <end position="87"/>
    </location>
</feature>
<dbReference type="InterPro" id="IPR042164">
    <property type="entry name" value="SLC25A44"/>
</dbReference>
<sequence length="298" mass="34294">MMDKRKYFSLGAVSGIAIRALVYPFSLIKTRLQVQRHHSSYNSLFDAFRKIVKMEGFKGLYRGFLISNFTIVSQISYIGAYEAARNYLVNNTVYFQDQKIRSFIAGGFASLVGQTAVLPIDIVTQHLQVINLRRIPSSEIPLLPKSKIDQTRAIVKYLYKQNGVRAFYKGYFTSLATYAPSSALWWFFYDIYCTELDLQFPTWVPRLTLQCLAAPLGGATTTIIMTPMDAIRARIQVENKKFIETTKNLWAEERFGILTKGLSARMVQSILFSFLTILSYESIKRWSLLEEYKALVRW</sequence>
<evidence type="ECO:0000313" key="12">
    <source>
        <dbReference type="Proteomes" id="UP000015101"/>
    </source>
</evidence>
<evidence type="ECO:0000256" key="7">
    <source>
        <dbReference type="PROSITE-ProRule" id="PRU00282"/>
    </source>
</evidence>
<dbReference type="EnsemblMetazoa" id="HelroT95765">
    <property type="protein sequence ID" value="HelroP95765"/>
    <property type="gene ID" value="HelroG95765"/>
</dbReference>
<dbReference type="OrthoDB" id="250329at2759"/>
<evidence type="ECO:0000256" key="4">
    <source>
        <dbReference type="ARBA" id="ARBA00022692"/>
    </source>
</evidence>
<dbReference type="EMBL" id="KB097571">
    <property type="protein sequence ID" value="ESN94614.1"/>
    <property type="molecule type" value="Genomic_DNA"/>
</dbReference>
<dbReference type="InterPro" id="IPR002067">
    <property type="entry name" value="MCP"/>
</dbReference>
<organism evidence="11 12">
    <name type="scientific">Helobdella robusta</name>
    <name type="common">Californian leech</name>
    <dbReference type="NCBI Taxonomy" id="6412"/>
    <lineage>
        <taxon>Eukaryota</taxon>
        <taxon>Metazoa</taxon>
        <taxon>Spiralia</taxon>
        <taxon>Lophotrochozoa</taxon>
        <taxon>Annelida</taxon>
        <taxon>Clitellata</taxon>
        <taxon>Hirudinea</taxon>
        <taxon>Rhynchobdellida</taxon>
        <taxon>Glossiphoniidae</taxon>
        <taxon>Helobdella</taxon>
    </lineage>
</organism>
<keyword evidence="5" id="KW-0677">Repeat</keyword>
<dbReference type="GeneID" id="20217621"/>
<comment type="similarity">
    <text evidence="2 8">Belongs to the mitochondrial carrier (TC 2.A.29) family.</text>
</comment>
<evidence type="ECO:0000256" key="9">
    <source>
        <dbReference type="SAM" id="Phobius"/>
    </source>
</evidence>
<dbReference type="FunCoup" id="T1G974">
    <property type="interactions" value="1508"/>
</dbReference>
<evidence type="ECO:0000256" key="2">
    <source>
        <dbReference type="ARBA" id="ARBA00006375"/>
    </source>
</evidence>
<dbReference type="AlphaFoldDB" id="T1G974"/>
<gene>
    <name evidence="11" type="primary">20217621</name>
    <name evidence="10" type="ORF">HELRODRAFT_95765</name>
</gene>
<keyword evidence="9" id="KW-1133">Transmembrane helix</keyword>
<dbReference type="GO" id="GO:0016020">
    <property type="term" value="C:membrane"/>
    <property type="evidence" value="ECO:0007669"/>
    <property type="project" value="UniProtKB-SubCell"/>
</dbReference>
<evidence type="ECO:0000256" key="1">
    <source>
        <dbReference type="ARBA" id="ARBA00004141"/>
    </source>
</evidence>
<feature type="transmembrane region" description="Helical" evidence="9">
    <location>
        <begin position="207"/>
        <end position="226"/>
    </location>
</feature>
<dbReference type="PROSITE" id="PS50920">
    <property type="entry name" value="SOLCAR"/>
    <property type="match status" value="3"/>
</dbReference>
<evidence type="ECO:0008006" key="13">
    <source>
        <dbReference type="Google" id="ProtNLM"/>
    </source>
</evidence>
<keyword evidence="6 7" id="KW-0472">Membrane</keyword>
<dbReference type="PANTHER" id="PTHR46314:SF2">
    <property type="entry name" value="SOLUTE CARRIER FAMILY 25 MEMBER 44"/>
    <property type="match status" value="1"/>
</dbReference>
<proteinExistence type="inferred from homology"/>
<keyword evidence="12" id="KW-1185">Reference proteome</keyword>
<comment type="subcellular location">
    <subcellularLocation>
        <location evidence="1">Membrane</location>
        <topology evidence="1">Multi-pass membrane protein</topology>
    </subcellularLocation>
</comment>
<evidence type="ECO:0000256" key="5">
    <source>
        <dbReference type="ARBA" id="ARBA00022737"/>
    </source>
</evidence>
<dbReference type="KEGG" id="hro:HELRODRAFT_95765"/>
<dbReference type="PRINTS" id="PR00926">
    <property type="entry name" value="MITOCARRIER"/>
</dbReference>
<reference evidence="12" key="1">
    <citation type="submission" date="2012-12" db="EMBL/GenBank/DDBJ databases">
        <authorList>
            <person name="Hellsten U."/>
            <person name="Grimwood J."/>
            <person name="Chapman J.A."/>
            <person name="Shapiro H."/>
            <person name="Aerts A."/>
            <person name="Otillar R.P."/>
            <person name="Terry A.Y."/>
            <person name="Boore J.L."/>
            <person name="Simakov O."/>
            <person name="Marletaz F."/>
            <person name="Cho S.-J."/>
            <person name="Edsinger-Gonzales E."/>
            <person name="Havlak P."/>
            <person name="Kuo D.-H."/>
            <person name="Larsson T."/>
            <person name="Lv J."/>
            <person name="Arendt D."/>
            <person name="Savage R."/>
            <person name="Osoegawa K."/>
            <person name="de Jong P."/>
            <person name="Lindberg D.R."/>
            <person name="Seaver E.C."/>
            <person name="Weisblat D.A."/>
            <person name="Putnam N.H."/>
            <person name="Grigoriev I.V."/>
            <person name="Rokhsar D.S."/>
        </authorList>
    </citation>
    <scope>NUCLEOTIDE SEQUENCE</scope>
</reference>
<dbReference type="OMA" id="GPSGILM"/>
<dbReference type="eggNOG" id="KOG0765">
    <property type="taxonomic scope" value="Eukaryota"/>
</dbReference>